<dbReference type="InterPro" id="IPR036938">
    <property type="entry name" value="PAP2/HPO_sf"/>
</dbReference>
<name>A0A166AZN3_9HYPH</name>
<accession>A0A166AZN3</accession>
<dbReference type="OrthoDB" id="9813524at2"/>
<evidence type="ECO:0000313" key="3">
    <source>
        <dbReference type="EMBL" id="KZL21756.1"/>
    </source>
</evidence>
<feature type="transmembrane region" description="Helical" evidence="1">
    <location>
        <begin position="188"/>
        <end position="209"/>
    </location>
</feature>
<dbReference type="InterPro" id="IPR000326">
    <property type="entry name" value="PAP2/HPO"/>
</dbReference>
<feature type="transmembrane region" description="Helical" evidence="1">
    <location>
        <begin position="29"/>
        <end position="52"/>
    </location>
</feature>
<dbReference type="STRING" id="989403.SAMN05421798_102172"/>
<feature type="transmembrane region" description="Helical" evidence="1">
    <location>
        <begin position="72"/>
        <end position="94"/>
    </location>
</feature>
<dbReference type="EMBL" id="LMCB01000003">
    <property type="protein sequence ID" value="KZL21756.1"/>
    <property type="molecule type" value="Genomic_DNA"/>
</dbReference>
<proteinExistence type="predicted"/>
<keyword evidence="4" id="KW-1185">Reference proteome</keyword>
<dbReference type="Pfam" id="PF01569">
    <property type="entry name" value="PAP2"/>
    <property type="match status" value="1"/>
</dbReference>
<evidence type="ECO:0000259" key="2">
    <source>
        <dbReference type="Pfam" id="PF01569"/>
    </source>
</evidence>
<dbReference type="PATRIC" id="fig|989403.3.peg.402"/>
<keyword evidence="1" id="KW-1133">Transmembrane helix</keyword>
<evidence type="ECO:0000256" key="1">
    <source>
        <dbReference type="SAM" id="Phobius"/>
    </source>
</evidence>
<reference evidence="3 4" key="1">
    <citation type="journal article" date="2016" name="Front. Microbiol.">
        <title>Comparative Genomic Analysis Reveals a Diverse Repertoire of Genes Involved in Prokaryote-Eukaryote Interactions within the Pseudovibrio Genus.</title>
        <authorList>
            <person name="Romano S."/>
            <person name="Fernandez-Guerra A."/>
            <person name="Reen F.J."/>
            <person name="Glockner F.O."/>
            <person name="Crowley S.P."/>
            <person name="O'Sullivan O."/>
            <person name="Cotter P.D."/>
            <person name="Adams C."/>
            <person name="Dobson A.D."/>
            <person name="O'Gara F."/>
        </authorList>
    </citation>
    <scope>NUCLEOTIDE SEQUENCE [LARGE SCALE GENOMIC DNA]</scope>
    <source>
        <strain evidence="3 4">Ad2</strain>
    </source>
</reference>
<feature type="domain" description="Phosphatidic acid phosphatase type 2/haloperoxidase" evidence="2">
    <location>
        <begin position="113"/>
        <end position="236"/>
    </location>
</feature>
<gene>
    <name evidence="3" type="ORF">PsAD2_00380</name>
</gene>
<dbReference type="AlphaFoldDB" id="A0A166AZN3"/>
<dbReference type="Proteomes" id="UP000076577">
    <property type="component" value="Unassembled WGS sequence"/>
</dbReference>
<protein>
    <submittedName>
        <fullName evidence="3">PAP2 superfamily protein</fullName>
    </submittedName>
</protein>
<feature type="transmembrane region" description="Helical" evidence="1">
    <location>
        <begin position="215"/>
        <end position="233"/>
    </location>
</feature>
<dbReference type="Gene3D" id="1.20.144.10">
    <property type="entry name" value="Phosphatidic acid phosphatase type 2/haloperoxidase"/>
    <property type="match status" value="1"/>
</dbReference>
<dbReference type="CDD" id="cd03396">
    <property type="entry name" value="PAP2_like_6"/>
    <property type="match status" value="1"/>
</dbReference>
<sequence>MVQNGTKSPILKKITSFCCERPITAVSAYILIVSAIFLIFPALDIWVSSFFYNGEGSFPVSKDPFWRSVRYFGIYIFQWVAGLAVLVLLIKLALPKLKALMDLRHPIFVLSTLILGPGIIVNLLFKNQWGRPRPRQTDIFGGDLPFIGVWQPTNTCDSNCSFVSGEGSASIWLLTLVFIAPKPLRAPLAAAIGTLVLVLSANRVAFGGHYFSDTLLSWGITMLVILAVYQYLYQRTPTWAQPDNLETSFTKAGNWLSTKISTTTCWCAKGVKSFVRKFK</sequence>
<keyword evidence="1" id="KW-0472">Membrane</keyword>
<comment type="caution">
    <text evidence="3">The sequence shown here is derived from an EMBL/GenBank/DDBJ whole genome shotgun (WGS) entry which is preliminary data.</text>
</comment>
<dbReference type="SUPFAM" id="SSF48317">
    <property type="entry name" value="Acid phosphatase/Vanadium-dependent haloperoxidase"/>
    <property type="match status" value="1"/>
</dbReference>
<keyword evidence="1" id="KW-0812">Transmembrane</keyword>
<organism evidence="3 4">
    <name type="scientific">Pseudovibrio axinellae</name>
    <dbReference type="NCBI Taxonomy" id="989403"/>
    <lineage>
        <taxon>Bacteria</taxon>
        <taxon>Pseudomonadati</taxon>
        <taxon>Pseudomonadota</taxon>
        <taxon>Alphaproteobacteria</taxon>
        <taxon>Hyphomicrobiales</taxon>
        <taxon>Stappiaceae</taxon>
        <taxon>Pseudovibrio</taxon>
    </lineage>
</organism>
<evidence type="ECO:0000313" key="4">
    <source>
        <dbReference type="Proteomes" id="UP000076577"/>
    </source>
</evidence>
<feature type="transmembrane region" description="Helical" evidence="1">
    <location>
        <begin position="106"/>
        <end position="125"/>
    </location>
</feature>